<dbReference type="InterPro" id="IPR012337">
    <property type="entry name" value="RNaseH-like_sf"/>
</dbReference>
<evidence type="ECO:0000259" key="2">
    <source>
        <dbReference type="Pfam" id="PF21762"/>
    </source>
</evidence>
<keyword evidence="4" id="KW-1185">Reference proteome</keyword>
<evidence type="ECO:0000313" key="4">
    <source>
        <dbReference type="Proteomes" id="UP000237481"/>
    </source>
</evidence>
<keyword evidence="3" id="KW-0347">Helicase</keyword>
<keyword evidence="3" id="KW-0378">Hydrolase</keyword>
<accession>A0A2S4KSN7</accession>
<feature type="domain" description="Gfd2/YDR514C-like C-terminal" evidence="2">
    <location>
        <begin position="299"/>
        <end position="483"/>
    </location>
</feature>
<dbReference type="AlphaFoldDB" id="A0A2S4KSN7"/>
<organism evidence="3 4">
    <name type="scientific">Tolypocladium paradoxum</name>
    <dbReference type="NCBI Taxonomy" id="94208"/>
    <lineage>
        <taxon>Eukaryota</taxon>
        <taxon>Fungi</taxon>
        <taxon>Dikarya</taxon>
        <taxon>Ascomycota</taxon>
        <taxon>Pezizomycotina</taxon>
        <taxon>Sordariomycetes</taxon>
        <taxon>Hypocreomycetidae</taxon>
        <taxon>Hypocreales</taxon>
        <taxon>Ophiocordycipitaceae</taxon>
        <taxon>Tolypocladium</taxon>
    </lineage>
</organism>
<dbReference type="Proteomes" id="UP000237481">
    <property type="component" value="Unassembled WGS sequence"/>
</dbReference>
<feature type="compositionally biased region" description="Polar residues" evidence="1">
    <location>
        <begin position="58"/>
        <end position="69"/>
    </location>
</feature>
<proteinExistence type="predicted"/>
<dbReference type="GO" id="GO:0005634">
    <property type="term" value="C:nucleus"/>
    <property type="evidence" value="ECO:0007669"/>
    <property type="project" value="TreeGrafter"/>
</dbReference>
<name>A0A2S4KSN7_9HYPO</name>
<keyword evidence="3" id="KW-0547">Nucleotide-binding</keyword>
<reference evidence="3 4" key="1">
    <citation type="submission" date="2018-01" db="EMBL/GenBank/DDBJ databases">
        <title>Harnessing the power of phylogenomics to disentangle the directionality and signatures of interkingdom host jumping in the parasitic fungal genus Tolypocladium.</title>
        <authorList>
            <person name="Quandt C.A."/>
            <person name="Patterson W."/>
            <person name="Spatafora J.W."/>
        </authorList>
    </citation>
    <scope>NUCLEOTIDE SEQUENCE [LARGE SCALE GENOMIC DNA]</scope>
    <source>
        <strain evidence="3 4">NRBC 100945</strain>
    </source>
</reference>
<dbReference type="OrthoDB" id="5953249at2759"/>
<sequence length="510" mass="56768">MSDSDLLARLDLLQQVLGKKVTLRDPSELSDEEEPPAPGIMSGENSNWEQWQTKEDTATQTSNAWNQESPARREAQPIPGLDQEVLSINAGFDCSSLRVGEVLSKEVTFSPWQTILAYPNNFIGKVNKPRARPFFDKILEGNAWDIFYLHDPAKPKEPPHLLVPTDQFEDFLTGVNKALNTALEIPPGVNRRRFCLRFGKGGTPQPRYLLRAKDTNALEISSWPEISESDVEGFNRAPKMRQDGFVHALATINQSKDNSDRSQKAQEKANQRALDRQLMMRQAQEYLGLRQGGISRRVVFVCMDVEAVEVAPHPVSEVGIAILDADDIRDVPPGPSGSNWWQFVKAYHLRTKEYSGLVNYRYVQGCPGAFDFGASSTSTFPAKKELADAVRSTLQPYTDGHHDVVFVAHDTKADVTYLSNIGFEVLDMPGMLGDIDTVLLHQAWRKSSDGRSLGTILSDLCIANEHLHNAGNDAVYTLRAMMGLAVEQLRKDEADAKGEEYVPALWAESG</sequence>
<gene>
    <name evidence="3" type="ORF">TPAR_06597</name>
</gene>
<dbReference type="InterPro" id="IPR048519">
    <property type="entry name" value="Gfd2/YDR514C-like_C"/>
</dbReference>
<evidence type="ECO:0000256" key="1">
    <source>
        <dbReference type="SAM" id="MobiDB-lite"/>
    </source>
</evidence>
<protein>
    <submittedName>
        <fullName evidence="3">ATP-dependent DNA helicase II subunit 2</fullName>
    </submittedName>
</protein>
<dbReference type="Pfam" id="PF21762">
    <property type="entry name" value="DEDDh_C"/>
    <property type="match status" value="1"/>
</dbReference>
<dbReference type="Gene3D" id="3.30.420.10">
    <property type="entry name" value="Ribonuclease H-like superfamily/Ribonuclease H"/>
    <property type="match status" value="1"/>
</dbReference>
<evidence type="ECO:0000313" key="3">
    <source>
        <dbReference type="EMBL" id="POR33207.1"/>
    </source>
</evidence>
<dbReference type="PANTHER" id="PTHR28083:SF1">
    <property type="entry name" value="GOOD FOR FULL DBP5 ACTIVITY PROTEIN 2"/>
    <property type="match status" value="1"/>
</dbReference>
<dbReference type="STRING" id="94208.A0A2S4KSN7"/>
<dbReference type="InterPro" id="IPR040151">
    <property type="entry name" value="Gfd2/YDR514C-like"/>
</dbReference>
<feature type="region of interest" description="Disordered" evidence="1">
    <location>
        <begin position="21"/>
        <end position="78"/>
    </location>
</feature>
<dbReference type="PANTHER" id="PTHR28083">
    <property type="entry name" value="GOOD FOR FULL DBP5 ACTIVITY PROTEIN 2"/>
    <property type="match status" value="1"/>
</dbReference>
<dbReference type="GO" id="GO:0003676">
    <property type="term" value="F:nucleic acid binding"/>
    <property type="evidence" value="ECO:0007669"/>
    <property type="project" value="InterPro"/>
</dbReference>
<dbReference type="GO" id="GO:0004386">
    <property type="term" value="F:helicase activity"/>
    <property type="evidence" value="ECO:0007669"/>
    <property type="project" value="UniProtKB-KW"/>
</dbReference>
<dbReference type="SUPFAM" id="SSF53098">
    <property type="entry name" value="Ribonuclease H-like"/>
    <property type="match status" value="1"/>
</dbReference>
<comment type="caution">
    <text evidence="3">The sequence shown here is derived from an EMBL/GenBank/DDBJ whole genome shotgun (WGS) entry which is preliminary data.</text>
</comment>
<keyword evidence="3" id="KW-0067">ATP-binding</keyword>
<dbReference type="EMBL" id="PKSG01000719">
    <property type="protein sequence ID" value="POR33207.1"/>
    <property type="molecule type" value="Genomic_DNA"/>
</dbReference>
<dbReference type="InterPro" id="IPR036397">
    <property type="entry name" value="RNaseH_sf"/>
</dbReference>